<dbReference type="Pfam" id="PF02374">
    <property type="entry name" value="ArsA_ATPase"/>
    <property type="match status" value="1"/>
</dbReference>
<keyword evidence="3" id="KW-0378">Hydrolase</keyword>
<feature type="compositionally biased region" description="Gly residues" evidence="1">
    <location>
        <begin position="294"/>
        <end position="304"/>
    </location>
</feature>
<evidence type="ECO:0000256" key="1">
    <source>
        <dbReference type="SAM" id="MobiDB-lite"/>
    </source>
</evidence>
<reference evidence="3 4" key="1">
    <citation type="journal article" date="2013" name="ISME J.">
        <title>A metabolic model for members of the genus Tetrasphaera involved in enhanced biological phosphorus removal.</title>
        <authorList>
            <person name="Kristiansen R."/>
            <person name="Nguyen H.T.T."/>
            <person name="Saunders A.M."/>
            <person name="Nielsen J.L."/>
            <person name="Wimmer R."/>
            <person name="Le V.Q."/>
            <person name="McIlroy S.J."/>
            <person name="Petrovski S."/>
            <person name="Seviour R.J."/>
            <person name="Calteau A."/>
            <person name="Nielsen K.L."/>
            <person name="Nielsen P.H."/>
        </authorList>
    </citation>
    <scope>NUCLEOTIDE SEQUENCE [LARGE SCALE GENOMIC DNA]</scope>
    <source>
        <strain evidence="3 4">Ben110</strain>
    </source>
</reference>
<feature type="compositionally biased region" description="Basic residues" evidence="1">
    <location>
        <begin position="230"/>
        <end position="254"/>
    </location>
</feature>
<dbReference type="Proteomes" id="UP000035763">
    <property type="component" value="Unassembled WGS sequence"/>
</dbReference>
<dbReference type="EMBL" id="CAJA01000113">
    <property type="protein sequence ID" value="CCH72828.1"/>
    <property type="molecule type" value="Genomic_DNA"/>
</dbReference>
<name>W6JTY7_9MICO</name>
<gene>
    <name evidence="3" type="ORF">BN11_200003</name>
</gene>
<dbReference type="SUPFAM" id="SSF52540">
    <property type="entry name" value="P-loop containing nucleoside triphosphate hydrolases"/>
    <property type="match status" value="1"/>
</dbReference>
<dbReference type="GO" id="GO:0016887">
    <property type="term" value="F:ATP hydrolysis activity"/>
    <property type="evidence" value="ECO:0007669"/>
    <property type="project" value="InterPro"/>
</dbReference>
<dbReference type="GO" id="GO:0005524">
    <property type="term" value="F:ATP binding"/>
    <property type="evidence" value="ECO:0007669"/>
    <property type="project" value="InterPro"/>
</dbReference>
<feature type="compositionally biased region" description="Low complexity" evidence="1">
    <location>
        <begin position="373"/>
        <end position="387"/>
    </location>
</feature>
<dbReference type="InterPro" id="IPR025723">
    <property type="entry name" value="ArsA/GET3_ATPase-like"/>
</dbReference>
<feature type="region of interest" description="Disordered" evidence="1">
    <location>
        <begin position="217"/>
        <end position="387"/>
    </location>
</feature>
<dbReference type="Gene3D" id="3.40.50.300">
    <property type="entry name" value="P-loop containing nucleotide triphosphate hydrolases"/>
    <property type="match status" value="1"/>
</dbReference>
<accession>W6JTY7</accession>
<comment type="caution">
    <text evidence="3">The sequence shown here is derived from an EMBL/GenBank/DDBJ whole genome shotgun (WGS) entry which is preliminary data.</text>
</comment>
<proteinExistence type="predicted"/>
<sequence length="387" mass="41350">MSDSRGAQGVRLHIVTGKGGTGKTTVAAALGIALAGQGRKVLLAEVEDRQGISQTFDVPPLSHTETLIFDDPSGGSLWGMAVEPKSALLEYLHKFYKLGRAGSLLEKIGAIDFATTIAPGLRDVLLIGKVYEAVGRREGRGRHGKTPTYDAVVLDAPPTGRVARFLGVNEEVAEVARMGPIKGQADSITAMLKSRITAVHIVTLLEEMPVQECLDAVHDLDPGGQGPRGPLRRGQRPAARRRRRRPRRRRRARPQGHDRRPPGRGGGPPRTPRPPRGTGPADSGAGPGRLLPPGAGGRAGGGRHTGARRRTARARDGVTTWRVPRRKRARRNRARRDRPGRRWTSTRCSPIRASGSSSAAAPAASARRRPRPRSGCGRPSPGAASSS</sequence>
<feature type="domain" description="ArsA/GET3 Anion-transporting ATPase-like" evidence="2">
    <location>
        <begin position="12"/>
        <end position="208"/>
    </location>
</feature>
<keyword evidence="4" id="KW-1185">Reference proteome</keyword>
<dbReference type="PANTHER" id="PTHR10803:SF31">
    <property type="entry name" value="ATPASE RV3679-RELATED"/>
    <property type="match status" value="1"/>
</dbReference>
<evidence type="ECO:0000259" key="2">
    <source>
        <dbReference type="Pfam" id="PF02374"/>
    </source>
</evidence>
<feature type="compositionally biased region" description="Low complexity" evidence="1">
    <location>
        <begin position="347"/>
        <end position="365"/>
    </location>
</feature>
<dbReference type="InterPro" id="IPR016300">
    <property type="entry name" value="ATPase_ArsA/GET3"/>
</dbReference>
<organism evidence="3 4">
    <name type="scientific">Nostocoides australiense Ben110</name>
    <dbReference type="NCBI Taxonomy" id="1193182"/>
    <lineage>
        <taxon>Bacteria</taxon>
        <taxon>Bacillati</taxon>
        <taxon>Actinomycetota</taxon>
        <taxon>Actinomycetes</taxon>
        <taxon>Micrococcales</taxon>
        <taxon>Intrasporangiaceae</taxon>
        <taxon>Nostocoides</taxon>
    </lineage>
</organism>
<dbReference type="PANTHER" id="PTHR10803">
    <property type="entry name" value="ARSENICAL PUMP-DRIVING ATPASE ARSENITE-TRANSLOCATING ATPASE"/>
    <property type="match status" value="1"/>
</dbReference>
<evidence type="ECO:0000313" key="4">
    <source>
        <dbReference type="Proteomes" id="UP000035763"/>
    </source>
</evidence>
<evidence type="ECO:0000313" key="3">
    <source>
        <dbReference type="EMBL" id="CCH72828.1"/>
    </source>
</evidence>
<feature type="compositionally biased region" description="Basic residues" evidence="1">
    <location>
        <begin position="323"/>
        <end position="341"/>
    </location>
</feature>
<dbReference type="InterPro" id="IPR027417">
    <property type="entry name" value="P-loop_NTPase"/>
</dbReference>
<dbReference type="AlphaFoldDB" id="W6JTY7"/>
<dbReference type="EC" id="3.6.3.16" evidence="3"/>
<protein>
    <submittedName>
        <fullName evidence="3">Putative Arsenite-transporting ATPase</fullName>
        <ecNumber evidence="3">3.6.3.16</ecNumber>
    </submittedName>
</protein>
<dbReference type="STRING" id="1193182.BN11_200003"/>